<reference evidence="10 11" key="1">
    <citation type="submission" date="2007-01" db="EMBL/GenBank/DDBJ databases">
        <authorList>
            <person name="Haygood M."/>
            <person name="Podell S."/>
            <person name="Anderson C."/>
            <person name="Hopkinson B."/>
            <person name="Roe K."/>
            <person name="Barbeau K."/>
            <person name="Gaasterland T."/>
            <person name="Ferriera S."/>
            <person name="Johnson J."/>
            <person name="Kravitz S."/>
            <person name="Beeson K."/>
            <person name="Sutton G."/>
            <person name="Rogers Y.-H."/>
            <person name="Friedman R."/>
            <person name="Frazier M."/>
            <person name="Venter J.C."/>
        </authorList>
    </citation>
    <scope>NUCLEOTIDE SEQUENCE [LARGE SCALE GENOMIC DNA]</scope>
    <source>
        <strain evidence="10 11">ATCC 23134</strain>
    </source>
</reference>
<accession>A1ZZG2</accession>
<dbReference type="CDD" id="cd00075">
    <property type="entry name" value="HATPase"/>
    <property type="match status" value="1"/>
</dbReference>
<keyword evidence="4" id="KW-0808">Transferase</keyword>
<protein>
    <recommendedName>
        <fullName evidence="2">histidine kinase</fullName>
        <ecNumber evidence="2">2.7.13.3</ecNumber>
    </recommendedName>
</protein>
<dbReference type="PANTHER" id="PTHR43047">
    <property type="entry name" value="TWO-COMPONENT HISTIDINE PROTEIN KINASE"/>
    <property type="match status" value="1"/>
</dbReference>
<evidence type="ECO:0000259" key="9">
    <source>
        <dbReference type="PROSITE" id="PS50109"/>
    </source>
</evidence>
<dbReference type="InterPro" id="IPR003594">
    <property type="entry name" value="HATPase_dom"/>
</dbReference>
<keyword evidence="6" id="KW-0802">TPR repeat</keyword>
<name>A1ZZG2_MICM2</name>
<dbReference type="eggNOG" id="COG0457">
    <property type="taxonomic scope" value="Bacteria"/>
</dbReference>
<dbReference type="PROSITE" id="PS50109">
    <property type="entry name" value="HIS_KIN"/>
    <property type="match status" value="1"/>
</dbReference>
<evidence type="ECO:0000256" key="2">
    <source>
        <dbReference type="ARBA" id="ARBA00012438"/>
    </source>
</evidence>
<keyword evidence="7" id="KW-0175">Coiled coil</keyword>
<dbReference type="Pfam" id="PF13424">
    <property type="entry name" value="TPR_12"/>
    <property type="match status" value="1"/>
</dbReference>
<dbReference type="SUPFAM" id="SSF55874">
    <property type="entry name" value="ATPase domain of HSP90 chaperone/DNA topoisomerase II/histidine kinase"/>
    <property type="match status" value="1"/>
</dbReference>
<feature type="repeat" description="TPR" evidence="6">
    <location>
        <begin position="73"/>
        <end position="106"/>
    </location>
</feature>
<keyword evidence="5" id="KW-0418">Kinase</keyword>
<organism evidence="10 11">
    <name type="scientific">Microscilla marina ATCC 23134</name>
    <dbReference type="NCBI Taxonomy" id="313606"/>
    <lineage>
        <taxon>Bacteria</taxon>
        <taxon>Pseudomonadati</taxon>
        <taxon>Bacteroidota</taxon>
        <taxon>Cytophagia</taxon>
        <taxon>Cytophagales</taxon>
        <taxon>Microscillaceae</taxon>
        <taxon>Microscilla</taxon>
    </lineage>
</organism>
<evidence type="ECO:0000256" key="4">
    <source>
        <dbReference type="ARBA" id="ARBA00022679"/>
    </source>
</evidence>
<dbReference type="SUPFAM" id="SSF48452">
    <property type="entry name" value="TPR-like"/>
    <property type="match status" value="2"/>
</dbReference>
<dbReference type="PRINTS" id="PR00344">
    <property type="entry name" value="BCTRLSENSOR"/>
</dbReference>
<comment type="catalytic activity">
    <reaction evidence="1">
        <text>ATP + protein L-histidine = ADP + protein N-phospho-L-histidine.</text>
        <dbReference type="EC" id="2.7.13.3"/>
    </reaction>
</comment>
<feature type="domain" description="Histidine kinase" evidence="9">
    <location>
        <begin position="472"/>
        <end position="691"/>
    </location>
</feature>
<dbReference type="eggNOG" id="COG2205">
    <property type="taxonomic scope" value="Bacteria"/>
</dbReference>
<comment type="caution">
    <text evidence="10">The sequence shown here is derived from an EMBL/GenBank/DDBJ whole genome shotgun (WGS) entry which is preliminary data.</text>
</comment>
<keyword evidence="3" id="KW-0597">Phosphoprotein</keyword>
<dbReference type="GO" id="GO:0005886">
    <property type="term" value="C:plasma membrane"/>
    <property type="evidence" value="ECO:0007669"/>
    <property type="project" value="TreeGrafter"/>
</dbReference>
<dbReference type="InterPro" id="IPR036097">
    <property type="entry name" value="HisK_dim/P_sf"/>
</dbReference>
<keyword evidence="8" id="KW-0812">Transmembrane</keyword>
<dbReference type="InterPro" id="IPR036890">
    <property type="entry name" value="HATPase_C_sf"/>
</dbReference>
<dbReference type="SMART" id="SM00388">
    <property type="entry name" value="HisKA"/>
    <property type="match status" value="1"/>
</dbReference>
<evidence type="ECO:0000313" key="11">
    <source>
        <dbReference type="Proteomes" id="UP000004095"/>
    </source>
</evidence>
<dbReference type="Proteomes" id="UP000004095">
    <property type="component" value="Unassembled WGS sequence"/>
</dbReference>
<dbReference type="Gene3D" id="1.10.287.130">
    <property type="match status" value="1"/>
</dbReference>
<feature type="transmembrane region" description="Helical" evidence="8">
    <location>
        <begin position="393"/>
        <end position="411"/>
    </location>
</feature>
<feature type="repeat" description="TPR" evidence="6">
    <location>
        <begin position="193"/>
        <end position="226"/>
    </location>
</feature>
<sequence length="692" mass="80223">MSFPLYCQNTPSDSLFYLLKQARRKTPPDHQLQLNLLNQIGEQLLKEGSSDALKYIRQALVLGNKTNYRADKLRSLIMFGLYYQHNDHPQKAIEYFNEALNSAKKNKFHARSAEISSHLGECYRSFNEVQSSIYHYFEAASFYRKIPDDKGYIKAINNIAGAFYDIREYRKSLKYFKQVMESAEKLKDDRALMAALNNVGSAYNELGSYEKALEYLKKGVKLANEQQGKPRIKGALLSSIGEVYLKQKEYGVALEYFDKAWKIAREVQYPHLMVIVGRDLAQAYAAQKNYPRALTYGLSSLKTSQRMKDVHQMQLNYALLSKIYKQDQDFKQALFYYDKYHRLHDSSSHNAQIEAMRRLELKHQNAQKEQDIKLLIQEKEMQKARFQQKQHTIYLSIIIFLVLLIPALLYYRYHRNKTHTRILFEERNKVIALQNEKIQSQTYHLQRKNEELNTKNQELTDLNQEKNLLVSTLAHDLRSPVNQVKGLLQLTQLTINPADETANYLQKALQSTDRLRDMIDRILDLKVLEEKQLSMQLESLDLHDVLTEVVQSFADAAQKKSITLYLPPASLDASFRAYLDKNYTLQIFENLLSNAIKFSPAHTQVSIDLQWHQNKVRITVQDQGPGISTEDQTRLFRKFQQLSARPTAGETSIGLGLSIVKKFVDAMQGEIWCKSAPNEGCSFIVEFDRELS</sequence>
<evidence type="ECO:0000256" key="7">
    <source>
        <dbReference type="SAM" id="Coils"/>
    </source>
</evidence>
<gene>
    <name evidence="10" type="ORF">M23134_00982</name>
</gene>
<dbReference type="EC" id="2.7.13.3" evidence="2"/>
<dbReference type="InterPro" id="IPR004358">
    <property type="entry name" value="Sig_transdc_His_kin-like_C"/>
</dbReference>
<evidence type="ECO:0000256" key="8">
    <source>
        <dbReference type="SAM" id="Phobius"/>
    </source>
</evidence>
<dbReference type="InterPro" id="IPR011990">
    <property type="entry name" value="TPR-like_helical_dom_sf"/>
</dbReference>
<dbReference type="Gene3D" id="3.30.565.10">
    <property type="entry name" value="Histidine kinase-like ATPase, C-terminal domain"/>
    <property type="match status" value="1"/>
</dbReference>
<proteinExistence type="predicted"/>
<feature type="repeat" description="TPR" evidence="6">
    <location>
        <begin position="234"/>
        <end position="267"/>
    </location>
</feature>
<feature type="coiled-coil region" evidence="7">
    <location>
        <begin position="349"/>
        <end position="385"/>
    </location>
</feature>
<dbReference type="EMBL" id="AAWS01000077">
    <property type="protein sequence ID" value="EAY24208.1"/>
    <property type="molecule type" value="Genomic_DNA"/>
</dbReference>
<dbReference type="InterPro" id="IPR019734">
    <property type="entry name" value="TPR_rpt"/>
</dbReference>
<dbReference type="AlphaFoldDB" id="A1ZZG2"/>
<dbReference type="GO" id="GO:0000155">
    <property type="term" value="F:phosphorelay sensor kinase activity"/>
    <property type="evidence" value="ECO:0007669"/>
    <property type="project" value="InterPro"/>
</dbReference>
<dbReference type="Pfam" id="PF02518">
    <property type="entry name" value="HATPase_c"/>
    <property type="match status" value="1"/>
</dbReference>
<evidence type="ECO:0000313" key="10">
    <source>
        <dbReference type="EMBL" id="EAY24208.1"/>
    </source>
</evidence>
<dbReference type="SMART" id="SM00387">
    <property type="entry name" value="HATPase_c"/>
    <property type="match status" value="1"/>
</dbReference>
<evidence type="ECO:0000256" key="5">
    <source>
        <dbReference type="ARBA" id="ARBA00022777"/>
    </source>
</evidence>
<dbReference type="Pfam" id="PF13181">
    <property type="entry name" value="TPR_8"/>
    <property type="match status" value="1"/>
</dbReference>
<dbReference type="SMART" id="SM00028">
    <property type="entry name" value="TPR"/>
    <property type="match status" value="6"/>
</dbReference>
<dbReference type="CDD" id="cd00082">
    <property type="entry name" value="HisKA"/>
    <property type="match status" value="1"/>
</dbReference>
<dbReference type="Pfam" id="PF00512">
    <property type="entry name" value="HisKA"/>
    <property type="match status" value="1"/>
</dbReference>
<keyword evidence="11" id="KW-1185">Reference proteome</keyword>
<dbReference type="InterPro" id="IPR005467">
    <property type="entry name" value="His_kinase_dom"/>
</dbReference>
<dbReference type="PROSITE" id="PS50005">
    <property type="entry name" value="TPR"/>
    <property type="match status" value="3"/>
</dbReference>
<evidence type="ECO:0000256" key="1">
    <source>
        <dbReference type="ARBA" id="ARBA00000085"/>
    </source>
</evidence>
<keyword evidence="8" id="KW-1133">Transmembrane helix</keyword>
<dbReference type="GO" id="GO:0009927">
    <property type="term" value="F:histidine phosphotransfer kinase activity"/>
    <property type="evidence" value="ECO:0007669"/>
    <property type="project" value="TreeGrafter"/>
</dbReference>
<keyword evidence="8" id="KW-0472">Membrane</keyword>
<evidence type="ECO:0000256" key="3">
    <source>
        <dbReference type="ARBA" id="ARBA00022553"/>
    </source>
</evidence>
<dbReference type="Gene3D" id="1.25.40.10">
    <property type="entry name" value="Tetratricopeptide repeat domain"/>
    <property type="match status" value="3"/>
</dbReference>
<dbReference type="SUPFAM" id="SSF47384">
    <property type="entry name" value="Homodimeric domain of signal transducing histidine kinase"/>
    <property type="match status" value="1"/>
</dbReference>
<dbReference type="InterPro" id="IPR003661">
    <property type="entry name" value="HisK_dim/P_dom"/>
</dbReference>
<dbReference type="FunFam" id="3.30.565.10:FF:000006">
    <property type="entry name" value="Sensor histidine kinase WalK"/>
    <property type="match status" value="1"/>
</dbReference>
<dbReference type="PANTHER" id="PTHR43047:SF72">
    <property type="entry name" value="OSMOSENSING HISTIDINE PROTEIN KINASE SLN1"/>
    <property type="match status" value="1"/>
</dbReference>
<evidence type="ECO:0000256" key="6">
    <source>
        <dbReference type="PROSITE-ProRule" id="PRU00339"/>
    </source>
</evidence>